<evidence type="ECO:0000256" key="1">
    <source>
        <dbReference type="ARBA" id="ARBA00010577"/>
    </source>
</evidence>
<keyword evidence="2" id="KW-1005">Bacterial flagellum biogenesis</keyword>
<dbReference type="InterPro" id="IPR005648">
    <property type="entry name" value="FlgD"/>
</dbReference>
<protein>
    <recommendedName>
        <fullName evidence="4">FlgD Tudor-like domain-containing protein</fullName>
    </recommendedName>
</protein>
<feature type="region of interest" description="Disordered" evidence="3">
    <location>
        <begin position="155"/>
        <end position="199"/>
    </location>
</feature>
<dbReference type="HOGENOM" id="CLU_047535_3_1_9"/>
<comment type="caution">
    <text evidence="5">The sequence shown here is derived from an EMBL/GenBank/DDBJ whole genome shotgun (WGS) entry which is preliminary data.</text>
</comment>
<accession>A0A0E2HED4</accession>
<dbReference type="EMBL" id="AGYR01000007">
    <property type="protein sequence ID" value="ENZ18817.1"/>
    <property type="molecule type" value="Genomic_DNA"/>
</dbReference>
<feature type="compositionally biased region" description="Basic and acidic residues" evidence="3">
    <location>
        <begin position="155"/>
        <end position="178"/>
    </location>
</feature>
<comment type="similarity">
    <text evidence="1">Belongs to the FlgD family.</text>
</comment>
<evidence type="ECO:0000259" key="4">
    <source>
        <dbReference type="Pfam" id="PF13861"/>
    </source>
</evidence>
<dbReference type="Proteomes" id="UP000013085">
    <property type="component" value="Unassembled WGS sequence"/>
</dbReference>
<proteinExistence type="inferred from homology"/>
<dbReference type="Pfam" id="PF03963">
    <property type="entry name" value="FlgD"/>
    <property type="match status" value="1"/>
</dbReference>
<organism evidence="5 6">
    <name type="scientific">[Clostridium] clostridioforme 90A8</name>
    <dbReference type="NCBI Taxonomy" id="999408"/>
    <lineage>
        <taxon>Bacteria</taxon>
        <taxon>Bacillati</taxon>
        <taxon>Bacillota</taxon>
        <taxon>Clostridia</taxon>
        <taxon>Lachnospirales</taxon>
        <taxon>Lachnospiraceae</taxon>
        <taxon>Enterocloster</taxon>
    </lineage>
</organism>
<name>A0A0E2HED4_9FIRM</name>
<evidence type="ECO:0000313" key="6">
    <source>
        <dbReference type="Proteomes" id="UP000013085"/>
    </source>
</evidence>
<gene>
    <name evidence="5" type="ORF">HMPREF1090_01134</name>
</gene>
<sequence>MADDLLGRLSGTGNPYAMNTYTPAANEKNTLTITDYFKLLAAQLANQDMTNPMDNSEMMAQMTQMAMIQAVSAMTESVQTSTSVSTQVYAAGLVGQEITVAVTEEGKYGQDMAVGVQYGKVESVDFTGSTPVLKLMGDDNEYPLSYVLGMGKIDDPYKKDEADGKQTKEKDVESEKTDFPAYDYAAEEGNPLTDKGILA</sequence>
<evidence type="ECO:0000256" key="3">
    <source>
        <dbReference type="SAM" id="MobiDB-lite"/>
    </source>
</evidence>
<dbReference type="PATRIC" id="fig|999408.3.peg.1213"/>
<dbReference type="RefSeq" id="WP_002584115.1">
    <property type="nucleotide sequence ID" value="NZ_KB850998.1"/>
</dbReference>
<dbReference type="InterPro" id="IPR025963">
    <property type="entry name" value="FLgD_Tudor"/>
</dbReference>
<reference evidence="5 6" key="1">
    <citation type="submission" date="2013-01" db="EMBL/GenBank/DDBJ databases">
        <title>The Genome Sequence of Clostridium clostridioforme 90A8.</title>
        <authorList>
            <consortium name="The Broad Institute Genome Sequencing Platform"/>
            <person name="Earl A."/>
            <person name="Ward D."/>
            <person name="Feldgarden M."/>
            <person name="Gevers D."/>
            <person name="Courvalin P."/>
            <person name="Lambert T."/>
            <person name="Walker B."/>
            <person name="Young S.K."/>
            <person name="Zeng Q."/>
            <person name="Gargeya S."/>
            <person name="Fitzgerald M."/>
            <person name="Haas B."/>
            <person name="Abouelleil A."/>
            <person name="Alvarado L."/>
            <person name="Arachchi H.M."/>
            <person name="Berlin A.M."/>
            <person name="Chapman S.B."/>
            <person name="Dewar J."/>
            <person name="Goldberg J."/>
            <person name="Griggs A."/>
            <person name="Gujja S."/>
            <person name="Hansen M."/>
            <person name="Howarth C."/>
            <person name="Imamovic A."/>
            <person name="Larimer J."/>
            <person name="McCowan C."/>
            <person name="Murphy C."/>
            <person name="Neiman D."/>
            <person name="Pearson M."/>
            <person name="Priest M."/>
            <person name="Roberts A."/>
            <person name="Saif S."/>
            <person name="Shea T."/>
            <person name="Sisk P."/>
            <person name="Sykes S."/>
            <person name="Wortman J."/>
            <person name="Nusbaum C."/>
            <person name="Birren B."/>
        </authorList>
    </citation>
    <scope>NUCLEOTIDE SEQUENCE [LARGE SCALE GENOMIC DNA]</scope>
    <source>
        <strain evidence="5 6">90A8</strain>
    </source>
</reference>
<evidence type="ECO:0000313" key="5">
    <source>
        <dbReference type="EMBL" id="ENZ18817.1"/>
    </source>
</evidence>
<dbReference type="Pfam" id="PF13861">
    <property type="entry name" value="FLgD_tudor"/>
    <property type="match status" value="1"/>
</dbReference>
<feature type="domain" description="FlgD Tudor-like" evidence="4">
    <location>
        <begin position="90"/>
        <end position="147"/>
    </location>
</feature>
<evidence type="ECO:0000256" key="2">
    <source>
        <dbReference type="ARBA" id="ARBA00022795"/>
    </source>
</evidence>
<dbReference type="AlphaFoldDB" id="A0A0E2HED4"/>
<dbReference type="GO" id="GO:0044781">
    <property type="term" value="P:bacterial-type flagellum organization"/>
    <property type="evidence" value="ECO:0007669"/>
    <property type="project" value="UniProtKB-KW"/>
</dbReference>